<evidence type="ECO:0000313" key="5">
    <source>
        <dbReference type="Proteomes" id="UP000738359"/>
    </source>
</evidence>
<dbReference type="InterPro" id="IPR016040">
    <property type="entry name" value="NAD(P)-bd_dom"/>
</dbReference>
<keyword evidence="5" id="KW-1185">Reference proteome</keyword>
<gene>
    <name evidence="4" type="ORF">BGZ70_007265</name>
</gene>
<dbReference type="Gene3D" id="3.40.50.720">
    <property type="entry name" value="NAD(P)-binding Rossmann-like Domain"/>
    <property type="match status" value="1"/>
</dbReference>
<organism evidence="4 5">
    <name type="scientific">Mortierella alpina</name>
    <name type="common">Oleaginous fungus</name>
    <name type="synonym">Mortierella renispora</name>
    <dbReference type="NCBI Taxonomy" id="64518"/>
    <lineage>
        <taxon>Eukaryota</taxon>
        <taxon>Fungi</taxon>
        <taxon>Fungi incertae sedis</taxon>
        <taxon>Mucoromycota</taxon>
        <taxon>Mortierellomycotina</taxon>
        <taxon>Mortierellomycetes</taxon>
        <taxon>Mortierellales</taxon>
        <taxon>Mortierellaceae</taxon>
        <taxon>Mortierella</taxon>
    </lineage>
</organism>
<sequence>MYQSQYDYERQMEERRTEKRQQRSLPIHPSSTSSASGGDALPDHAGRPQSLAPANEMYYHSSRHYYRPSRPHQHNYCPDPSLEQPRVGSLSSSTSAKYSQNKTSAEKLRSFSLKSQSTKSMNDLRPWSGVPPQSPAYDYPSGYDSDDTAMSQDWGSLMDTLHSPSIHQPIDSPTWDPSFKDDTEPESMDASFSNMSLATDNSKSGNGRYLLVLGANGRTGLELVRQGLERNYRVTAFVRDDRVLLDDSTLRKNQNLLIVRGSPTCQMDLDRCVEGQDVVVNVIGARIMTGDTTISSHSQVVLNNSMKKHGVKRLIVVTSYGCLGLRNYLISTKKLFSRMFMTGILKDKVLQEDIIQRDSATLDWTIVRPITLKDGDLSENYWVSSDELPKTNKVKVLTRRDLAHYILGIINAPEEYHAIRSIAGKPKASKLKPYSPVERRLEKRR</sequence>
<dbReference type="Proteomes" id="UP000738359">
    <property type="component" value="Unassembled WGS sequence"/>
</dbReference>
<feature type="compositionally biased region" description="Polar residues" evidence="2">
    <location>
        <begin position="112"/>
        <end position="121"/>
    </location>
</feature>
<dbReference type="EMBL" id="JAAAHY010000449">
    <property type="protein sequence ID" value="KAF9963637.1"/>
    <property type="molecule type" value="Genomic_DNA"/>
</dbReference>
<dbReference type="PANTHER" id="PTHR43355">
    <property type="entry name" value="FLAVIN REDUCTASE (NADPH)"/>
    <property type="match status" value="1"/>
</dbReference>
<reference evidence="4" key="1">
    <citation type="journal article" date="2020" name="Fungal Divers.">
        <title>Resolving the Mortierellaceae phylogeny through synthesis of multi-gene phylogenetics and phylogenomics.</title>
        <authorList>
            <person name="Vandepol N."/>
            <person name="Liber J."/>
            <person name="Desiro A."/>
            <person name="Na H."/>
            <person name="Kennedy M."/>
            <person name="Barry K."/>
            <person name="Grigoriev I.V."/>
            <person name="Miller A.N."/>
            <person name="O'Donnell K."/>
            <person name="Stajich J.E."/>
            <person name="Bonito G."/>
        </authorList>
    </citation>
    <scope>NUCLEOTIDE SEQUENCE</scope>
    <source>
        <strain evidence="4">CK1249</strain>
    </source>
</reference>
<name>A0A9P6J6E7_MORAP</name>
<dbReference type="InterPro" id="IPR036291">
    <property type="entry name" value="NAD(P)-bd_dom_sf"/>
</dbReference>
<comment type="caution">
    <text evidence="4">The sequence shown here is derived from an EMBL/GenBank/DDBJ whole genome shotgun (WGS) entry which is preliminary data.</text>
</comment>
<accession>A0A9P6J6E7</accession>
<dbReference type="GO" id="GO:0042602">
    <property type="term" value="F:riboflavin reductase (NADPH) activity"/>
    <property type="evidence" value="ECO:0007669"/>
    <property type="project" value="TreeGrafter"/>
</dbReference>
<feature type="region of interest" description="Disordered" evidence="2">
    <location>
        <begin position="1"/>
        <end position="157"/>
    </location>
</feature>
<dbReference type="PANTHER" id="PTHR43355:SF2">
    <property type="entry name" value="FLAVIN REDUCTASE (NADPH)"/>
    <property type="match status" value="1"/>
</dbReference>
<dbReference type="Pfam" id="PF13460">
    <property type="entry name" value="NAD_binding_10"/>
    <property type="match status" value="1"/>
</dbReference>
<evidence type="ECO:0000259" key="3">
    <source>
        <dbReference type="Pfam" id="PF13460"/>
    </source>
</evidence>
<dbReference type="InterPro" id="IPR051606">
    <property type="entry name" value="Polyketide_Oxido-like"/>
</dbReference>
<feature type="compositionally biased region" description="Basic residues" evidence="2">
    <location>
        <begin position="61"/>
        <end position="73"/>
    </location>
</feature>
<protein>
    <recommendedName>
        <fullName evidence="3">NAD(P)-binding domain-containing protein</fullName>
    </recommendedName>
</protein>
<feature type="region of interest" description="Disordered" evidence="2">
    <location>
        <begin position="169"/>
        <end position="189"/>
    </location>
</feature>
<proteinExistence type="inferred from homology"/>
<evidence type="ECO:0000313" key="4">
    <source>
        <dbReference type="EMBL" id="KAF9963637.1"/>
    </source>
</evidence>
<comment type="similarity">
    <text evidence="1">Belongs to the avfA family.</text>
</comment>
<evidence type="ECO:0000256" key="2">
    <source>
        <dbReference type="SAM" id="MobiDB-lite"/>
    </source>
</evidence>
<dbReference type="AlphaFoldDB" id="A0A9P6J6E7"/>
<dbReference type="OrthoDB" id="10254221at2759"/>
<dbReference type="SUPFAM" id="SSF51735">
    <property type="entry name" value="NAD(P)-binding Rossmann-fold domains"/>
    <property type="match status" value="1"/>
</dbReference>
<dbReference type="GO" id="GO:0004074">
    <property type="term" value="F:biliverdin reductase [NAD(P)H] activity"/>
    <property type="evidence" value="ECO:0007669"/>
    <property type="project" value="TreeGrafter"/>
</dbReference>
<feature type="compositionally biased region" description="Basic and acidic residues" evidence="2">
    <location>
        <begin position="7"/>
        <end position="21"/>
    </location>
</feature>
<feature type="compositionally biased region" description="Polar residues" evidence="2">
    <location>
        <begin position="89"/>
        <end position="103"/>
    </location>
</feature>
<evidence type="ECO:0000256" key="1">
    <source>
        <dbReference type="ARBA" id="ARBA00038376"/>
    </source>
</evidence>
<feature type="domain" description="NAD(P)-binding" evidence="3">
    <location>
        <begin position="214"/>
        <end position="413"/>
    </location>
</feature>